<evidence type="ECO:0000256" key="3">
    <source>
        <dbReference type="SAM" id="Phobius"/>
    </source>
</evidence>
<keyword evidence="3" id="KW-1133">Transmembrane helix</keyword>
<dbReference type="GO" id="GO:0015385">
    <property type="term" value="F:sodium:proton antiporter activity"/>
    <property type="evidence" value="ECO:0007669"/>
    <property type="project" value="TreeGrafter"/>
</dbReference>
<protein>
    <submittedName>
        <fullName evidence="4">Monovalent cation/H(+) antiporter subunit G</fullName>
    </submittedName>
</protein>
<keyword evidence="3" id="KW-0472">Membrane</keyword>
<evidence type="ECO:0000313" key="5">
    <source>
        <dbReference type="Proteomes" id="UP001211044"/>
    </source>
</evidence>
<sequence length="118" mass="12919">MIVLEWSGAIIMLAGAIWICISALGIARWKDTLSRMHAATKPQLFAFAVMMIGLALYMHTLQWVVLVILAIGLQAIATPVAAQVLGHARVKEMRTKVDRQAAENMGNDGHSAPKREKL</sequence>
<dbReference type="InterPro" id="IPR005133">
    <property type="entry name" value="PhaG_MnhG_YufB"/>
</dbReference>
<evidence type="ECO:0000256" key="2">
    <source>
        <dbReference type="SAM" id="MobiDB-lite"/>
    </source>
</evidence>
<feature type="transmembrane region" description="Helical" evidence="3">
    <location>
        <begin position="63"/>
        <end position="86"/>
    </location>
</feature>
<dbReference type="Proteomes" id="UP001211044">
    <property type="component" value="Chromosome"/>
</dbReference>
<organism evidence="4 5">
    <name type="scientific">Winkia neuii subsp. anitrata</name>
    <dbReference type="NCBI Taxonomy" id="29318"/>
    <lineage>
        <taxon>Bacteria</taxon>
        <taxon>Bacillati</taxon>
        <taxon>Actinomycetota</taxon>
        <taxon>Actinomycetes</taxon>
        <taxon>Actinomycetales</taxon>
        <taxon>Actinomycetaceae</taxon>
        <taxon>Winkia</taxon>
    </lineage>
</organism>
<dbReference type="PANTHER" id="PTHR34703">
    <property type="entry name" value="ANTIPORTER SUBUNIT MNHG2-RELATED"/>
    <property type="match status" value="1"/>
</dbReference>
<dbReference type="EMBL" id="CP116394">
    <property type="protein sequence ID" value="WCE46425.1"/>
    <property type="molecule type" value="Genomic_DNA"/>
</dbReference>
<dbReference type="PANTHER" id="PTHR34703:SF1">
    <property type="entry name" value="ANTIPORTER SUBUNIT MNHG2-RELATED"/>
    <property type="match status" value="1"/>
</dbReference>
<feature type="region of interest" description="Disordered" evidence="2">
    <location>
        <begin position="99"/>
        <end position="118"/>
    </location>
</feature>
<proteinExistence type="inferred from homology"/>
<evidence type="ECO:0000313" key="4">
    <source>
        <dbReference type="EMBL" id="WCE46425.1"/>
    </source>
</evidence>
<dbReference type="RefSeq" id="WP_004806559.1">
    <property type="nucleotide sequence ID" value="NZ_CP116394.1"/>
</dbReference>
<feature type="transmembrane region" description="Helical" evidence="3">
    <location>
        <begin position="39"/>
        <end position="57"/>
    </location>
</feature>
<comment type="similarity">
    <text evidence="1">Belongs to the CPA3 antiporters (TC 2.A.63) subunit G family.</text>
</comment>
<dbReference type="KEGG" id="wne:PIG85_01915"/>
<name>A0AB38XQ12_9ACTO</name>
<keyword evidence="3" id="KW-0812">Transmembrane</keyword>
<dbReference type="Pfam" id="PF03334">
    <property type="entry name" value="PhaG_MnhG_YufB"/>
    <property type="match status" value="1"/>
</dbReference>
<gene>
    <name evidence="4" type="ORF">PIG85_01915</name>
</gene>
<dbReference type="AlphaFoldDB" id="A0AB38XQ12"/>
<accession>A0AB38XQ12</accession>
<evidence type="ECO:0000256" key="1">
    <source>
        <dbReference type="ARBA" id="ARBA00008404"/>
    </source>
</evidence>
<feature type="transmembrane region" description="Helical" evidence="3">
    <location>
        <begin position="6"/>
        <end position="27"/>
    </location>
</feature>
<reference evidence="4" key="1">
    <citation type="submission" date="2023-01" db="EMBL/GenBank/DDBJ databases">
        <title>Comparative Genomic Analysis of the Clinically-Derived Winkia Strain NY0527 Provides Evidence into the Taxonomic Reassignment of Winkia neuii and Characterizes Their Virulence Traits.</title>
        <authorList>
            <person name="Cai X."/>
            <person name="Peng Y."/>
            <person name="Li M."/>
            <person name="Qiu Y."/>
            <person name="Wang Y."/>
            <person name="Xu L."/>
            <person name="Hou Q."/>
        </authorList>
    </citation>
    <scope>NUCLEOTIDE SEQUENCE</scope>
    <source>
        <strain evidence="4">NY0527</strain>
    </source>
</reference>